<dbReference type="Gene3D" id="1.10.760.10">
    <property type="entry name" value="Cytochrome c-like domain"/>
    <property type="match status" value="1"/>
</dbReference>
<organism evidence="16">
    <name type="scientific">Inkyuleea mariana</name>
    <dbReference type="NCBI Taxonomy" id="123988"/>
    <lineage>
        <taxon>Eukaryota</taxon>
        <taxon>Rhodophyta</taxon>
        <taxon>Florideophyceae</taxon>
        <taxon>Rhodymeniophycidae</taxon>
        <taxon>Ceramiales</taxon>
        <taxon>Ceramiaceae</taxon>
        <taxon>Inkyuleea</taxon>
    </lineage>
</organism>
<dbReference type="PANTHER" id="PTHR34688:SF2">
    <property type="entry name" value="CYTOCHROME C6, CHLOROPLASTIC"/>
    <property type="match status" value="1"/>
</dbReference>
<proteinExistence type="inferred from homology"/>
<dbReference type="AlphaFoldDB" id="A0A4D6X2P7"/>
<dbReference type="PROSITE" id="PS51007">
    <property type="entry name" value="CYTC"/>
    <property type="match status" value="1"/>
</dbReference>
<sequence length="115" mass="12389">MRLLFTFLVIYNVVLIGSTESILAAEEEQLESGQKIFVANCVACHAGGNNLIMPEKTLEKSVLEANSMNSISAIVNQVTYGKSAMPAFGERLSADDITDVANYVLHQSAAGWPNP</sequence>
<evidence type="ECO:0000256" key="1">
    <source>
        <dbReference type="ARBA" id="ARBA00002347"/>
    </source>
</evidence>
<dbReference type="InterPro" id="IPR023655">
    <property type="entry name" value="Cyt_C6"/>
</dbReference>
<dbReference type="InterPro" id="IPR008168">
    <property type="entry name" value="Cyt_C_IC"/>
</dbReference>
<dbReference type="GO" id="GO:0005506">
    <property type="term" value="F:iron ion binding"/>
    <property type="evidence" value="ECO:0007669"/>
    <property type="project" value="InterPro"/>
</dbReference>
<feature type="domain" description="Cytochrome c" evidence="15">
    <location>
        <begin position="28"/>
        <end position="108"/>
    </location>
</feature>
<geneLocation type="plastid" evidence="16"/>
<keyword evidence="6 13" id="KW-0479">Metal-binding</keyword>
<keyword evidence="8 13" id="KW-0408">Iron</keyword>
<feature type="chain" id="PRO_5020026385" description="Cytochrome c-553" evidence="14">
    <location>
        <begin position="25"/>
        <end position="115"/>
    </location>
</feature>
<evidence type="ECO:0000256" key="3">
    <source>
        <dbReference type="ARBA" id="ARBA00009650"/>
    </source>
</evidence>
<evidence type="ECO:0000256" key="14">
    <source>
        <dbReference type="SAM" id="SignalP"/>
    </source>
</evidence>
<keyword evidence="16" id="KW-0934">Plastid</keyword>
<keyword evidence="7" id="KW-0249">Electron transport</keyword>
<comment type="subcellular location">
    <subcellularLocation>
        <location evidence="2">Plastid</location>
        <location evidence="2">Chloroplast thylakoid lumen</location>
    </subcellularLocation>
</comment>
<keyword evidence="9" id="KW-0793">Thylakoid</keyword>
<comment type="function">
    <text evidence="1">Functions as an electron carrier between membrane-bound cytochrome b6-f and photosystem I in oxygenic photosynthesis.</text>
</comment>
<reference evidence="16" key="2">
    <citation type="submission" date="2019-04" db="EMBL/GenBank/DDBJ databases">
        <authorList>
            <person name="Pasella M."/>
        </authorList>
    </citation>
    <scope>NUCLEOTIDE SEQUENCE</scope>
    <source>
        <strain evidence="16">PD1141</strain>
    </source>
</reference>
<keyword evidence="4" id="KW-0813">Transport</keyword>
<dbReference type="SUPFAM" id="SSF46626">
    <property type="entry name" value="Cytochrome c"/>
    <property type="match status" value="1"/>
</dbReference>
<evidence type="ECO:0000256" key="9">
    <source>
        <dbReference type="ARBA" id="ARBA00023078"/>
    </source>
</evidence>
<protein>
    <recommendedName>
        <fullName evidence="12">Cytochrome c-553</fullName>
    </recommendedName>
    <alternativeName>
        <fullName evidence="11">Cytochrome c553</fullName>
    </alternativeName>
    <alternativeName>
        <fullName evidence="10">Soluble cytochrome f</fullName>
    </alternativeName>
</protein>
<dbReference type="GO" id="GO:0009543">
    <property type="term" value="C:chloroplast thylakoid lumen"/>
    <property type="evidence" value="ECO:0007669"/>
    <property type="project" value="UniProtKB-SubCell"/>
</dbReference>
<dbReference type="InterPro" id="IPR009056">
    <property type="entry name" value="Cyt_c-like_dom"/>
</dbReference>
<dbReference type="InterPro" id="IPR036909">
    <property type="entry name" value="Cyt_c-like_dom_sf"/>
</dbReference>
<dbReference type="EMBL" id="MK814743">
    <property type="protein sequence ID" value="QCI09108.1"/>
    <property type="molecule type" value="Genomic_DNA"/>
</dbReference>
<evidence type="ECO:0000256" key="13">
    <source>
        <dbReference type="PROSITE-ProRule" id="PRU00433"/>
    </source>
</evidence>
<evidence type="ECO:0000256" key="7">
    <source>
        <dbReference type="ARBA" id="ARBA00022982"/>
    </source>
</evidence>
<keyword evidence="14" id="KW-0732">Signal</keyword>
<evidence type="ECO:0000256" key="5">
    <source>
        <dbReference type="ARBA" id="ARBA00022617"/>
    </source>
</evidence>
<evidence type="ECO:0000256" key="6">
    <source>
        <dbReference type="ARBA" id="ARBA00022723"/>
    </source>
</evidence>
<dbReference type="PANTHER" id="PTHR34688">
    <property type="entry name" value="CYTOCHROME C6, CHLOROPLASTIC"/>
    <property type="match status" value="1"/>
</dbReference>
<reference evidence="16" key="1">
    <citation type="journal article" date="2019" name="Mol. Phylogenet. Evol.">
        <title>Morphological evolution and classification of the red algal order Ceramiales inferred using plastid phylogenomics.</title>
        <authorList>
            <person name="Diaz-Tapia P."/>
            <person name="Pasella M.M."/>
            <person name="Verbruggen H."/>
            <person name="Maggs C.A."/>
        </authorList>
    </citation>
    <scope>NUCLEOTIDE SEQUENCE</scope>
    <source>
        <strain evidence="16">PD1141</strain>
    </source>
</reference>
<evidence type="ECO:0000259" key="15">
    <source>
        <dbReference type="PROSITE" id="PS51007"/>
    </source>
</evidence>
<evidence type="ECO:0000256" key="12">
    <source>
        <dbReference type="ARBA" id="ARBA00033211"/>
    </source>
</evidence>
<keyword evidence="5 13" id="KW-0349">Heme</keyword>
<dbReference type="GO" id="GO:0020037">
    <property type="term" value="F:heme binding"/>
    <property type="evidence" value="ECO:0007669"/>
    <property type="project" value="InterPro"/>
</dbReference>
<evidence type="ECO:0000256" key="10">
    <source>
        <dbReference type="ARBA" id="ARBA00030448"/>
    </source>
</evidence>
<gene>
    <name evidence="16" type="primary">petJ</name>
</gene>
<dbReference type="GO" id="GO:0009055">
    <property type="term" value="F:electron transfer activity"/>
    <property type="evidence" value="ECO:0007669"/>
    <property type="project" value="InterPro"/>
</dbReference>
<dbReference type="PRINTS" id="PR00605">
    <property type="entry name" value="CYTCHROMECIC"/>
</dbReference>
<evidence type="ECO:0000256" key="2">
    <source>
        <dbReference type="ARBA" id="ARBA00004456"/>
    </source>
</evidence>
<comment type="similarity">
    <text evidence="3">Belongs to the cytochrome c family. PetJ subfamily.</text>
</comment>
<accession>A0A4D6X2P7</accession>
<name>A0A4D6X2P7_9FLOR</name>
<feature type="signal peptide" evidence="14">
    <location>
        <begin position="1"/>
        <end position="24"/>
    </location>
</feature>
<dbReference type="Pfam" id="PF13442">
    <property type="entry name" value="Cytochrome_CBB3"/>
    <property type="match status" value="1"/>
</dbReference>
<evidence type="ECO:0000313" key="16">
    <source>
        <dbReference type="EMBL" id="QCI09108.1"/>
    </source>
</evidence>
<evidence type="ECO:0000256" key="11">
    <source>
        <dbReference type="ARBA" id="ARBA00031247"/>
    </source>
</evidence>
<evidence type="ECO:0000256" key="8">
    <source>
        <dbReference type="ARBA" id="ARBA00023004"/>
    </source>
</evidence>
<evidence type="ECO:0000256" key="4">
    <source>
        <dbReference type="ARBA" id="ARBA00022448"/>
    </source>
</evidence>